<evidence type="ECO:0000313" key="3">
    <source>
        <dbReference type="Proteomes" id="UP000053766"/>
    </source>
</evidence>
<protein>
    <submittedName>
        <fullName evidence="2">Uncharacterized protein</fullName>
    </submittedName>
</protein>
<dbReference type="AlphaFoldDB" id="A0A0D8Y3E2"/>
<keyword evidence="1" id="KW-0472">Membrane</keyword>
<feature type="transmembrane region" description="Helical" evidence="1">
    <location>
        <begin position="12"/>
        <end position="30"/>
    </location>
</feature>
<organism evidence="2 3">
    <name type="scientific">Dictyocaulus viviparus</name>
    <name type="common">Bovine lungworm</name>
    <dbReference type="NCBI Taxonomy" id="29172"/>
    <lineage>
        <taxon>Eukaryota</taxon>
        <taxon>Metazoa</taxon>
        <taxon>Ecdysozoa</taxon>
        <taxon>Nematoda</taxon>
        <taxon>Chromadorea</taxon>
        <taxon>Rhabditida</taxon>
        <taxon>Rhabditina</taxon>
        <taxon>Rhabditomorpha</taxon>
        <taxon>Strongyloidea</taxon>
        <taxon>Metastrongylidae</taxon>
        <taxon>Dictyocaulus</taxon>
    </lineage>
</organism>
<proteinExistence type="predicted"/>
<dbReference type="EMBL" id="KN716199">
    <property type="protein sequence ID" value="KJH50682.1"/>
    <property type="molecule type" value="Genomic_DNA"/>
</dbReference>
<evidence type="ECO:0000256" key="1">
    <source>
        <dbReference type="SAM" id="Phobius"/>
    </source>
</evidence>
<dbReference type="Proteomes" id="UP000053766">
    <property type="component" value="Unassembled WGS sequence"/>
</dbReference>
<evidence type="ECO:0000313" key="2">
    <source>
        <dbReference type="EMBL" id="KJH50682.1"/>
    </source>
</evidence>
<accession>A0A0D8Y3E2</accession>
<reference evidence="2 3" key="1">
    <citation type="submission" date="2013-11" db="EMBL/GenBank/DDBJ databases">
        <title>Draft genome of the bovine lungworm Dictyocaulus viviparus.</title>
        <authorList>
            <person name="Mitreva M."/>
        </authorList>
    </citation>
    <scope>NUCLEOTIDE SEQUENCE [LARGE SCALE GENOMIC DNA]</scope>
    <source>
        <strain evidence="2 3">HannoverDv2000</strain>
    </source>
</reference>
<keyword evidence="1" id="KW-0812">Transmembrane</keyword>
<sequence>MRRISKETSMLAVIFICNHFYIVFVILVIGRKAAAFIGNGKHTVKKNIVQFIKMNDLSSTAFLCSTTSAVSFTAGDSNLIDVYLNLGYVAFSLDSFPID</sequence>
<gene>
    <name evidence="2" type="ORF">DICVIV_03122</name>
</gene>
<keyword evidence="3" id="KW-1185">Reference proteome</keyword>
<name>A0A0D8Y3E2_DICVI</name>
<keyword evidence="1" id="KW-1133">Transmembrane helix</keyword>
<dbReference type="OrthoDB" id="273067at2759"/>
<reference evidence="3" key="2">
    <citation type="journal article" date="2016" name="Sci. Rep.">
        <title>Dictyocaulus viviparus genome, variome and transcriptome elucidate lungworm biology and support future intervention.</title>
        <authorList>
            <person name="McNulty S.N."/>
            <person name="Strube C."/>
            <person name="Rosa B.A."/>
            <person name="Martin J.C."/>
            <person name="Tyagi R."/>
            <person name="Choi Y.J."/>
            <person name="Wang Q."/>
            <person name="Hallsworth Pepin K."/>
            <person name="Zhang X."/>
            <person name="Ozersky P."/>
            <person name="Wilson R.K."/>
            <person name="Sternberg P.W."/>
            <person name="Gasser R.B."/>
            <person name="Mitreva M."/>
        </authorList>
    </citation>
    <scope>NUCLEOTIDE SEQUENCE [LARGE SCALE GENOMIC DNA]</scope>
    <source>
        <strain evidence="3">HannoverDv2000</strain>
    </source>
</reference>